<evidence type="ECO:0000313" key="4">
    <source>
        <dbReference type="Proteomes" id="UP001600888"/>
    </source>
</evidence>
<name>A0ABR4E7F7_9PEZI</name>
<organism evidence="3 4">
    <name type="scientific">Diaporthe vaccinii</name>
    <dbReference type="NCBI Taxonomy" id="105482"/>
    <lineage>
        <taxon>Eukaryota</taxon>
        <taxon>Fungi</taxon>
        <taxon>Dikarya</taxon>
        <taxon>Ascomycota</taxon>
        <taxon>Pezizomycotina</taxon>
        <taxon>Sordariomycetes</taxon>
        <taxon>Sordariomycetidae</taxon>
        <taxon>Diaporthales</taxon>
        <taxon>Diaporthaceae</taxon>
        <taxon>Diaporthe</taxon>
        <taxon>Diaporthe eres species complex</taxon>
    </lineage>
</organism>
<dbReference type="Pfam" id="PF08881">
    <property type="entry name" value="CVNH"/>
    <property type="match status" value="1"/>
</dbReference>
<evidence type="ECO:0000313" key="3">
    <source>
        <dbReference type="EMBL" id="KAL2278334.1"/>
    </source>
</evidence>
<keyword evidence="4" id="KW-1185">Reference proteome</keyword>
<dbReference type="Proteomes" id="UP001600888">
    <property type="component" value="Unassembled WGS sequence"/>
</dbReference>
<proteinExistence type="predicted"/>
<dbReference type="InterPro" id="IPR036673">
    <property type="entry name" value="Cyanovirin-N_sf"/>
</dbReference>
<sequence length="170" mass="18670">MNLLIAFVAAVVSLSAHVSAQNFQHSCYNYYLDNGVADGTDELYLEAFCSGGTDEDGNERSRICTRLKLDDCYKNVNGALKAYDDDEEPSDNLSQTCEVDSCAIMRDSWDGPIITCQCRNDNGDLVDTTIDMNAEIGNEAGLLQCGEQYGSLTCPDWGPYSTTFLPEEDL</sequence>
<dbReference type="SUPFAM" id="SSF51322">
    <property type="entry name" value="Cyanovirin-N"/>
    <property type="match status" value="1"/>
</dbReference>
<accession>A0ABR4E7F7</accession>
<feature type="domain" description="Cyanovirin-N" evidence="2">
    <location>
        <begin position="23"/>
        <end position="144"/>
    </location>
</feature>
<dbReference type="InterPro" id="IPR011058">
    <property type="entry name" value="Cyanovirin-N"/>
</dbReference>
<feature type="signal peptide" evidence="1">
    <location>
        <begin position="1"/>
        <end position="20"/>
    </location>
</feature>
<protein>
    <recommendedName>
        <fullName evidence="2">Cyanovirin-N domain-containing protein</fullName>
    </recommendedName>
</protein>
<feature type="chain" id="PRO_5045084420" description="Cyanovirin-N domain-containing protein" evidence="1">
    <location>
        <begin position="21"/>
        <end position="170"/>
    </location>
</feature>
<reference evidence="3 4" key="1">
    <citation type="submission" date="2024-03" db="EMBL/GenBank/DDBJ databases">
        <title>A high-quality draft genome sequence of Diaporthe vaccinii, a causative agent of upright dieback and viscid rot disease in cranberry plants.</title>
        <authorList>
            <person name="Sarrasin M."/>
            <person name="Lang B.F."/>
            <person name="Burger G."/>
        </authorList>
    </citation>
    <scope>NUCLEOTIDE SEQUENCE [LARGE SCALE GENOMIC DNA]</scope>
    <source>
        <strain evidence="3 4">IS7</strain>
    </source>
</reference>
<dbReference type="Gene3D" id="2.30.60.10">
    <property type="entry name" value="Cyanovirin-N"/>
    <property type="match status" value="1"/>
</dbReference>
<keyword evidence="1" id="KW-0732">Signal</keyword>
<gene>
    <name evidence="3" type="ORF">FJTKL_14585</name>
</gene>
<evidence type="ECO:0000259" key="2">
    <source>
        <dbReference type="Pfam" id="PF08881"/>
    </source>
</evidence>
<comment type="caution">
    <text evidence="3">The sequence shown here is derived from an EMBL/GenBank/DDBJ whole genome shotgun (WGS) entry which is preliminary data.</text>
</comment>
<dbReference type="EMBL" id="JBAWTH010000088">
    <property type="protein sequence ID" value="KAL2278334.1"/>
    <property type="molecule type" value="Genomic_DNA"/>
</dbReference>
<evidence type="ECO:0000256" key="1">
    <source>
        <dbReference type="SAM" id="SignalP"/>
    </source>
</evidence>